<gene>
    <name evidence="8" type="ORF">SCF082_LOCUS49740</name>
</gene>
<keyword evidence="8" id="KW-0645">Protease</keyword>
<dbReference type="InterPro" id="IPR003959">
    <property type="entry name" value="ATPase_AAA_core"/>
</dbReference>
<evidence type="ECO:0000256" key="6">
    <source>
        <dbReference type="SAM" id="MobiDB-lite"/>
    </source>
</evidence>
<dbReference type="Pfam" id="PF02861">
    <property type="entry name" value="Clp_N"/>
    <property type="match status" value="2"/>
</dbReference>
<dbReference type="InterPro" id="IPR036628">
    <property type="entry name" value="Clp_N_dom_sf"/>
</dbReference>
<dbReference type="Pfam" id="PF00004">
    <property type="entry name" value="AAA"/>
    <property type="match status" value="1"/>
</dbReference>
<dbReference type="InterPro" id="IPR003593">
    <property type="entry name" value="AAA+_ATPase"/>
</dbReference>
<sequence>MAGSVTGPVATPSNSSGSGLSSMSMMFERFNEKAIKAVMMAQEESRRLGHNYVGTEMLLVGVVADTSGPSGKVLKKFNVTIKETRKTMEEMVGRGTGMVSVEEAKRLNANTIDTAHILLALLKEDNGNAVKILEKLGVDPSKMPEEIIKELQEKDEKSLVGVTSRGGGSGKTVTLEEFGNDLTKVLIGEPGVGKTAIAEGLAQKIVSGDVPELLQGKRIVQLDLAMLLAGTRYRGEFEERLKNARVPKRNVKKVIKEVLDSKKQIILMIDEIHTIVGAGGTGDGGGAIDAGNIMKPALSRGELQVIGATTIEEYRKYIEKDKALERRFQPVNVPEPTNEETLTILHGLAKKYEEHHKLKYTDEALAACVKFASQYIQDRFLPDKAIDVLDETGARVRLRESSILPEEAKEAQQKLKEVMGSKEEAVRNQNYELAGELKAEDRNLCTEMLEIPLNGLIYNLQPYLPIAWTCQLQLHDEEAGLRAKIKSIISESKASLADDEDDEAG</sequence>
<evidence type="ECO:0000313" key="8">
    <source>
        <dbReference type="EMBL" id="CAK9106805.1"/>
    </source>
</evidence>
<evidence type="ECO:0000256" key="2">
    <source>
        <dbReference type="ARBA" id="ARBA00022741"/>
    </source>
</evidence>
<reference evidence="8 9" key="1">
    <citation type="submission" date="2024-02" db="EMBL/GenBank/DDBJ databases">
        <authorList>
            <person name="Chen Y."/>
            <person name="Shah S."/>
            <person name="Dougan E. K."/>
            <person name="Thang M."/>
            <person name="Chan C."/>
        </authorList>
    </citation>
    <scope>NUCLEOTIDE SEQUENCE [LARGE SCALE GENOMIC DNA]</scope>
</reference>
<keyword evidence="3 8" id="KW-0067">ATP-binding</keyword>
<dbReference type="InterPro" id="IPR018368">
    <property type="entry name" value="ClpA/B_CS1"/>
</dbReference>
<dbReference type="SUPFAM" id="SSF52540">
    <property type="entry name" value="P-loop containing nucleoside triphosphate hydrolases"/>
    <property type="match status" value="1"/>
</dbReference>
<proteinExistence type="predicted"/>
<dbReference type="Pfam" id="PF17871">
    <property type="entry name" value="AAA_lid_9"/>
    <property type="match status" value="1"/>
</dbReference>
<evidence type="ECO:0000256" key="3">
    <source>
        <dbReference type="ARBA" id="ARBA00022840"/>
    </source>
</evidence>
<dbReference type="GO" id="GO:0006508">
    <property type="term" value="P:proteolysis"/>
    <property type="evidence" value="ECO:0007669"/>
    <property type="project" value="UniProtKB-KW"/>
</dbReference>
<dbReference type="GO" id="GO:0008233">
    <property type="term" value="F:peptidase activity"/>
    <property type="evidence" value="ECO:0007669"/>
    <property type="project" value="UniProtKB-KW"/>
</dbReference>
<evidence type="ECO:0000313" key="9">
    <source>
        <dbReference type="Proteomes" id="UP001642464"/>
    </source>
</evidence>
<dbReference type="SUPFAM" id="SSF81923">
    <property type="entry name" value="Double Clp-N motif"/>
    <property type="match status" value="2"/>
</dbReference>
<evidence type="ECO:0000256" key="4">
    <source>
        <dbReference type="ARBA" id="ARBA00023186"/>
    </source>
</evidence>
<keyword evidence="4" id="KW-0143">Chaperone</keyword>
<dbReference type="CDD" id="cd00009">
    <property type="entry name" value="AAA"/>
    <property type="match status" value="1"/>
</dbReference>
<accession>A0ABP0S393</accession>
<organism evidence="8 9">
    <name type="scientific">Durusdinium trenchii</name>
    <dbReference type="NCBI Taxonomy" id="1381693"/>
    <lineage>
        <taxon>Eukaryota</taxon>
        <taxon>Sar</taxon>
        <taxon>Alveolata</taxon>
        <taxon>Dinophyceae</taxon>
        <taxon>Suessiales</taxon>
        <taxon>Symbiodiniaceae</taxon>
        <taxon>Durusdinium</taxon>
    </lineage>
</organism>
<dbReference type="PANTHER" id="PTHR11638:SF18">
    <property type="entry name" value="HEAT SHOCK PROTEIN 104"/>
    <property type="match status" value="1"/>
</dbReference>
<dbReference type="SMART" id="SM00382">
    <property type="entry name" value="AAA"/>
    <property type="match status" value="1"/>
</dbReference>
<feature type="domain" description="Clp R" evidence="7">
    <location>
        <begin position="27"/>
        <end position="153"/>
    </location>
</feature>
<evidence type="ECO:0000259" key="7">
    <source>
        <dbReference type="PROSITE" id="PS51903"/>
    </source>
</evidence>
<dbReference type="GO" id="GO:0005524">
    <property type="term" value="F:ATP binding"/>
    <property type="evidence" value="ECO:0007669"/>
    <property type="project" value="UniProtKB-KW"/>
</dbReference>
<keyword evidence="8" id="KW-0378">Hydrolase</keyword>
<dbReference type="PROSITE" id="PS00870">
    <property type="entry name" value="CLPAB_1"/>
    <property type="match status" value="1"/>
</dbReference>
<keyword evidence="2" id="KW-0547">Nucleotide-binding</keyword>
<dbReference type="PROSITE" id="PS51903">
    <property type="entry name" value="CLP_R"/>
    <property type="match status" value="1"/>
</dbReference>
<keyword evidence="1 5" id="KW-0677">Repeat</keyword>
<evidence type="ECO:0000256" key="5">
    <source>
        <dbReference type="PROSITE-ProRule" id="PRU01251"/>
    </source>
</evidence>
<dbReference type="InterPro" id="IPR050130">
    <property type="entry name" value="ClpA_ClpB"/>
</dbReference>
<dbReference type="EMBL" id="CAXAMM010042796">
    <property type="protein sequence ID" value="CAK9106805.1"/>
    <property type="molecule type" value="Genomic_DNA"/>
</dbReference>
<comment type="caution">
    <text evidence="8">The sequence shown here is derived from an EMBL/GenBank/DDBJ whole genome shotgun (WGS) entry which is preliminary data.</text>
</comment>
<dbReference type="InterPro" id="IPR004176">
    <property type="entry name" value="Clp_R_N"/>
</dbReference>
<feature type="region of interest" description="Disordered" evidence="6">
    <location>
        <begin position="1"/>
        <end position="20"/>
    </location>
</feature>
<dbReference type="InterPro" id="IPR041546">
    <property type="entry name" value="ClpA/ClpB_AAA_lid"/>
</dbReference>
<dbReference type="PANTHER" id="PTHR11638">
    <property type="entry name" value="ATP-DEPENDENT CLP PROTEASE"/>
    <property type="match status" value="1"/>
</dbReference>
<evidence type="ECO:0000256" key="1">
    <source>
        <dbReference type="ARBA" id="ARBA00022737"/>
    </source>
</evidence>
<protein>
    <submittedName>
        <fullName evidence="8">ATP-dependent Clp protease ATP-binding subunit ClpA homolog</fullName>
    </submittedName>
</protein>
<dbReference type="InterPro" id="IPR027417">
    <property type="entry name" value="P-loop_NTPase"/>
</dbReference>
<dbReference type="Proteomes" id="UP001642464">
    <property type="component" value="Unassembled WGS sequence"/>
</dbReference>
<keyword evidence="9" id="KW-1185">Reference proteome</keyword>
<dbReference type="Gene3D" id="3.40.50.300">
    <property type="entry name" value="P-loop containing nucleotide triphosphate hydrolases"/>
    <property type="match status" value="2"/>
</dbReference>
<name>A0ABP0S393_9DINO</name>
<dbReference type="Gene3D" id="1.10.1780.10">
    <property type="entry name" value="Clp, N-terminal domain"/>
    <property type="match status" value="2"/>
</dbReference>